<evidence type="ECO:0000256" key="3">
    <source>
        <dbReference type="SAM" id="SignalP"/>
    </source>
</evidence>
<gene>
    <name evidence="5" type="ORF">CVLEPA_LOCUS23836</name>
</gene>
<dbReference type="PANTHER" id="PTHR46809">
    <property type="entry name" value="STROMAL CELL-DERIVED FACTOR 2-LIKE PROTEIN"/>
    <property type="match status" value="1"/>
</dbReference>
<dbReference type="EMBL" id="CAWYQH010000119">
    <property type="protein sequence ID" value="CAK8691260.1"/>
    <property type="molecule type" value="Genomic_DNA"/>
</dbReference>
<proteinExistence type="predicted"/>
<evidence type="ECO:0000259" key="4">
    <source>
        <dbReference type="PROSITE" id="PS50919"/>
    </source>
</evidence>
<feature type="chain" id="PRO_5047479357" description="MIR domain-containing protein" evidence="3">
    <location>
        <begin position="22"/>
        <end position="212"/>
    </location>
</feature>
<sequence>MYLSVTQCILGCTLLFYGARCAQLEEENVTGGSVVKLYNKGQRVRLHSHDIKYGSGSGQQSVTGMNSETDANSYWQVRSPSDTHIPRGEAIKCGQAVRLTHIQTSCNLHSHHVSSPLSHEQEVSCYGEEGEGDHLDDWIVICSGKTWKRDQYVRFKHRETSAYLACSGQSYGRPIHGQKEIMSSTSDSSGQGKYWKSVEGVYIKPSENMGTK</sequence>
<dbReference type="SUPFAM" id="SSF82109">
    <property type="entry name" value="MIR domain"/>
    <property type="match status" value="1"/>
</dbReference>
<organism evidence="5 6">
    <name type="scientific">Clavelina lepadiformis</name>
    <name type="common">Light-bulb sea squirt</name>
    <name type="synonym">Ascidia lepadiformis</name>
    <dbReference type="NCBI Taxonomy" id="159417"/>
    <lineage>
        <taxon>Eukaryota</taxon>
        <taxon>Metazoa</taxon>
        <taxon>Chordata</taxon>
        <taxon>Tunicata</taxon>
        <taxon>Ascidiacea</taxon>
        <taxon>Aplousobranchia</taxon>
        <taxon>Clavelinidae</taxon>
        <taxon>Clavelina</taxon>
    </lineage>
</organism>
<evidence type="ECO:0000313" key="5">
    <source>
        <dbReference type="EMBL" id="CAK8691260.1"/>
    </source>
</evidence>
<keyword evidence="6" id="KW-1185">Reference proteome</keyword>
<comment type="caution">
    <text evidence="5">The sequence shown here is derived from an EMBL/GenBank/DDBJ whole genome shotgun (WGS) entry which is preliminary data.</text>
</comment>
<feature type="domain" description="MIR" evidence="4">
    <location>
        <begin position="88"/>
        <end position="143"/>
    </location>
</feature>
<protein>
    <recommendedName>
        <fullName evidence="4">MIR domain-containing protein</fullName>
    </recommendedName>
</protein>
<keyword evidence="2" id="KW-0677">Repeat</keyword>
<dbReference type="SMART" id="SM00472">
    <property type="entry name" value="MIR"/>
    <property type="match status" value="3"/>
</dbReference>
<dbReference type="InterPro" id="IPR036300">
    <property type="entry name" value="MIR_dom_sf"/>
</dbReference>
<accession>A0ABP0GM87</accession>
<evidence type="ECO:0000256" key="2">
    <source>
        <dbReference type="ARBA" id="ARBA00022737"/>
    </source>
</evidence>
<feature type="domain" description="MIR" evidence="4">
    <location>
        <begin position="144"/>
        <end position="200"/>
    </location>
</feature>
<evidence type="ECO:0000313" key="6">
    <source>
        <dbReference type="Proteomes" id="UP001642483"/>
    </source>
</evidence>
<feature type="domain" description="MIR" evidence="4">
    <location>
        <begin position="26"/>
        <end position="80"/>
    </location>
</feature>
<dbReference type="PROSITE" id="PS50919">
    <property type="entry name" value="MIR"/>
    <property type="match status" value="3"/>
</dbReference>
<reference evidence="5 6" key="1">
    <citation type="submission" date="2024-02" db="EMBL/GenBank/DDBJ databases">
        <authorList>
            <person name="Daric V."/>
            <person name="Darras S."/>
        </authorList>
    </citation>
    <scope>NUCLEOTIDE SEQUENCE [LARGE SCALE GENOMIC DNA]</scope>
</reference>
<dbReference type="Proteomes" id="UP001642483">
    <property type="component" value="Unassembled WGS sequence"/>
</dbReference>
<dbReference type="Pfam" id="PF02815">
    <property type="entry name" value="MIR"/>
    <property type="match status" value="1"/>
</dbReference>
<dbReference type="Gene3D" id="2.80.10.50">
    <property type="match status" value="1"/>
</dbReference>
<dbReference type="InterPro" id="IPR016093">
    <property type="entry name" value="MIR_motif"/>
</dbReference>
<feature type="signal peptide" evidence="3">
    <location>
        <begin position="1"/>
        <end position="21"/>
    </location>
</feature>
<evidence type="ECO:0000256" key="1">
    <source>
        <dbReference type="ARBA" id="ARBA00022729"/>
    </source>
</evidence>
<keyword evidence="1 3" id="KW-0732">Signal</keyword>
<dbReference type="PANTHER" id="PTHR46809:SF2">
    <property type="entry name" value="GH21273P"/>
    <property type="match status" value="1"/>
</dbReference>
<name>A0ABP0GM87_CLALP</name>